<evidence type="ECO:0000313" key="1">
    <source>
        <dbReference type="EMBL" id="ANP71087.1"/>
    </source>
</evidence>
<name>A0A1B1BEV2_9MICO</name>
<dbReference type="KEGG" id="cart:PA27867_0110"/>
<accession>A0A1B1BEV2</accession>
<evidence type="ECO:0008006" key="3">
    <source>
        <dbReference type="Google" id="ProtNLM"/>
    </source>
</evidence>
<dbReference type="STRING" id="670052.PA27867_0110"/>
<dbReference type="RefSeq" id="WP_066591726.1">
    <property type="nucleotide sequence ID" value="NZ_CP016282.1"/>
</dbReference>
<organism evidence="1 2">
    <name type="scientific">Cryobacterium arcticum</name>
    <dbReference type="NCBI Taxonomy" id="670052"/>
    <lineage>
        <taxon>Bacteria</taxon>
        <taxon>Bacillati</taxon>
        <taxon>Actinomycetota</taxon>
        <taxon>Actinomycetes</taxon>
        <taxon>Micrococcales</taxon>
        <taxon>Microbacteriaceae</taxon>
        <taxon>Cryobacterium</taxon>
    </lineage>
</organism>
<reference evidence="1 2" key="1">
    <citation type="submission" date="2016-06" db="EMBL/GenBank/DDBJ databases">
        <title>Genome sequencing of Cryobacterium arcticum PAMC 27867.</title>
        <authorList>
            <person name="Lee J."/>
            <person name="Kim O.-S."/>
        </authorList>
    </citation>
    <scope>NUCLEOTIDE SEQUENCE [LARGE SCALE GENOMIC DNA]</scope>
    <source>
        <strain evidence="1 2">PAMC 27867</strain>
    </source>
</reference>
<proteinExistence type="predicted"/>
<dbReference type="Proteomes" id="UP000092582">
    <property type="component" value="Chromosome 1"/>
</dbReference>
<protein>
    <recommendedName>
        <fullName evidence="3">DUF5655 domain-containing protein</fullName>
    </recommendedName>
</protein>
<evidence type="ECO:0000313" key="2">
    <source>
        <dbReference type="Proteomes" id="UP000092582"/>
    </source>
</evidence>
<sequence length="193" mass="21140">MTDHVPMPWDHIRLWEIGQLQTDTGMGLEHWLARIQDAAPATEADLREWLTQEGVSGYSRALLVHETFGYPNSTVRAADELLDAQYADRPTLRPILDAVLLYAGDLDDVSILTRSTHVALTGPNRTFAVVQPTTQERVDLGLRIEVPADAPDTRLQPAAHLGADFPASIPLTSAGQVDSEVAAWLKFAYDTAG</sequence>
<dbReference type="AlphaFoldDB" id="A0A1B1BEV2"/>
<dbReference type="EMBL" id="CP016282">
    <property type="protein sequence ID" value="ANP71087.1"/>
    <property type="molecule type" value="Genomic_DNA"/>
</dbReference>
<gene>
    <name evidence="1" type="ORF">PA27867_0110</name>
</gene>
<keyword evidence="2" id="KW-1185">Reference proteome</keyword>